<dbReference type="Pfam" id="PF03591">
    <property type="entry name" value="AzlC"/>
    <property type="match status" value="1"/>
</dbReference>
<keyword evidence="6 8" id="KW-1133">Transmembrane helix</keyword>
<evidence type="ECO:0000313" key="10">
    <source>
        <dbReference type="Proteomes" id="UP000501168"/>
    </source>
</evidence>
<keyword evidence="4" id="KW-1003">Cell membrane</keyword>
<dbReference type="FunCoup" id="A0A6G9IAI9">
    <property type="interactions" value="131"/>
</dbReference>
<comment type="subcellular location">
    <subcellularLocation>
        <location evidence="1">Cell membrane</location>
        <topology evidence="1">Multi-pass membrane protein</topology>
    </subcellularLocation>
</comment>
<gene>
    <name evidence="9" type="ORF">IPMB12_05855</name>
</gene>
<evidence type="ECO:0000256" key="8">
    <source>
        <dbReference type="SAM" id="Phobius"/>
    </source>
</evidence>
<dbReference type="PANTHER" id="PTHR34979">
    <property type="entry name" value="INNER MEMBRANE PROTEIN YGAZ"/>
    <property type="match status" value="1"/>
</dbReference>
<feature type="transmembrane region" description="Helical" evidence="8">
    <location>
        <begin position="215"/>
        <end position="231"/>
    </location>
</feature>
<proteinExistence type="inferred from homology"/>
<evidence type="ECO:0000256" key="3">
    <source>
        <dbReference type="ARBA" id="ARBA00022448"/>
    </source>
</evidence>
<name>A0A6G9IAI9_9GAMM</name>
<sequence>MNINRQLTFYDGVKACIPTVLGYMSIGLATGVIGNASNLSVLEVTLMSIIVYAGASQFIITGMMLIGSPISAIVLTAFLINSRHFLMSMATAPHFKRYSLLNNIGIGSLLTDESFAVSMSSISKKEPINDSWMHGLNVTAYLSWIVACFLGALIGQWLPDPEPFGLDFALVAMFIGLLYLQLIGDKSKKIVKLLIVMASVALILIILMRFMSPEAALLAATLIGCLIGVVIEK</sequence>
<feature type="transmembrane region" description="Helical" evidence="8">
    <location>
        <begin position="12"/>
        <end position="37"/>
    </location>
</feature>
<organism evidence="9 10">
    <name type="scientific">Zophobihabitans entericus</name>
    <dbReference type="NCBI Taxonomy" id="1635327"/>
    <lineage>
        <taxon>Bacteria</taxon>
        <taxon>Pseudomonadati</taxon>
        <taxon>Pseudomonadota</taxon>
        <taxon>Gammaproteobacteria</taxon>
        <taxon>Orbales</taxon>
        <taxon>Orbaceae</taxon>
        <taxon>Zophobihabitans</taxon>
    </lineage>
</organism>
<evidence type="ECO:0000256" key="4">
    <source>
        <dbReference type="ARBA" id="ARBA00022475"/>
    </source>
</evidence>
<keyword evidence="7 8" id="KW-0472">Membrane</keyword>
<dbReference type="InParanoid" id="A0A6G9IAI9"/>
<dbReference type="InterPro" id="IPR011606">
    <property type="entry name" value="Brnchd-chn_aa_trnsp_permease"/>
</dbReference>
<dbReference type="Proteomes" id="UP000501168">
    <property type="component" value="Chromosome"/>
</dbReference>
<keyword evidence="5 8" id="KW-0812">Transmembrane</keyword>
<feature type="transmembrane region" description="Helical" evidence="8">
    <location>
        <begin position="164"/>
        <end position="183"/>
    </location>
</feature>
<dbReference type="KEGG" id="orb:IPMB12_05855"/>
<dbReference type="EMBL" id="CP050253">
    <property type="protein sequence ID" value="QIQ21248.1"/>
    <property type="molecule type" value="Genomic_DNA"/>
</dbReference>
<evidence type="ECO:0000256" key="6">
    <source>
        <dbReference type="ARBA" id="ARBA00022989"/>
    </source>
</evidence>
<dbReference type="PANTHER" id="PTHR34979:SF1">
    <property type="entry name" value="INNER MEMBRANE PROTEIN YGAZ"/>
    <property type="match status" value="1"/>
</dbReference>
<evidence type="ECO:0000256" key="2">
    <source>
        <dbReference type="ARBA" id="ARBA00010735"/>
    </source>
</evidence>
<dbReference type="RefSeq" id="WP_166915869.1">
    <property type="nucleotide sequence ID" value="NZ_CP050253.1"/>
</dbReference>
<comment type="similarity">
    <text evidence="2">Belongs to the AzlC family.</text>
</comment>
<reference evidence="9 10" key="1">
    <citation type="submission" date="2020-03" db="EMBL/GenBank/DDBJ databases">
        <title>Complete genome sequence of Orbus sp. IPMB12 (BCRC 80908).</title>
        <authorList>
            <person name="Lo W.-S."/>
            <person name="Chang T.-H."/>
            <person name="Kuo C.-H."/>
        </authorList>
    </citation>
    <scope>NUCLEOTIDE SEQUENCE [LARGE SCALE GENOMIC DNA]</scope>
    <source>
        <strain evidence="9 10">IPMB12</strain>
    </source>
</reference>
<feature type="transmembrane region" description="Helical" evidence="8">
    <location>
        <begin position="138"/>
        <end position="158"/>
    </location>
</feature>
<feature type="transmembrane region" description="Helical" evidence="8">
    <location>
        <begin position="190"/>
        <end position="209"/>
    </location>
</feature>
<evidence type="ECO:0000256" key="7">
    <source>
        <dbReference type="ARBA" id="ARBA00023136"/>
    </source>
</evidence>
<evidence type="ECO:0000313" key="9">
    <source>
        <dbReference type="EMBL" id="QIQ21248.1"/>
    </source>
</evidence>
<evidence type="ECO:0000256" key="5">
    <source>
        <dbReference type="ARBA" id="ARBA00022692"/>
    </source>
</evidence>
<keyword evidence="3" id="KW-0813">Transport</keyword>
<keyword evidence="10" id="KW-1185">Reference proteome</keyword>
<accession>A0A6G9IAI9</accession>
<dbReference type="AlphaFoldDB" id="A0A6G9IAI9"/>
<feature type="transmembrane region" description="Helical" evidence="8">
    <location>
        <begin position="49"/>
        <end position="80"/>
    </location>
</feature>
<dbReference type="GO" id="GO:0005886">
    <property type="term" value="C:plasma membrane"/>
    <property type="evidence" value="ECO:0007669"/>
    <property type="project" value="UniProtKB-SubCell"/>
</dbReference>
<dbReference type="GO" id="GO:1903785">
    <property type="term" value="P:L-valine transmembrane transport"/>
    <property type="evidence" value="ECO:0007669"/>
    <property type="project" value="TreeGrafter"/>
</dbReference>
<evidence type="ECO:0000256" key="1">
    <source>
        <dbReference type="ARBA" id="ARBA00004651"/>
    </source>
</evidence>
<protein>
    <submittedName>
        <fullName evidence="9">AzlC family ABC transporter permease</fullName>
    </submittedName>
</protein>